<evidence type="ECO:0000256" key="2">
    <source>
        <dbReference type="SAM" id="SignalP"/>
    </source>
</evidence>
<keyword evidence="2" id="KW-0732">Signal</keyword>
<dbReference type="Proteomes" id="UP000030653">
    <property type="component" value="Unassembled WGS sequence"/>
</dbReference>
<evidence type="ECO:0000256" key="1">
    <source>
        <dbReference type="SAM" id="MobiDB-lite"/>
    </source>
</evidence>
<keyword evidence="4" id="KW-1185">Reference proteome</keyword>
<name>M5FV05_DACPD</name>
<reference evidence="3 4" key="1">
    <citation type="journal article" date="2012" name="Science">
        <title>The Paleozoic origin of enzymatic lignin decomposition reconstructed from 31 fungal genomes.</title>
        <authorList>
            <person name="Floudas D."/>
            <person name="Binder M."/>
            <person name="Riley R."/>
            <person name="Barry K."/>
            <person name="Blanchette R.A."/>
            <person name="Henrissat B."/>
            <person name="Martinez A.T."/>
            <person name="Otillar R."/>
            <person name="Spatafora J.W."/>
            <person name="Yadav J.S."/>
            <person name="Aerts A."/>
            <person name="Benoit I."/>
            <person name="Boyd A."/>
            <person name="Carlson A."/>
            <person name="Copeland A."/>
            <person name="Coutinho P.M."/>
            <person name="de Vries R.P."/>
            <person name="Ferreira P."/>
            <person name="Findley K."/>
            <person name="Foster B."/>
            <person name="Gaskell J."/>
            <person name="Glotzer D."/>
            <person name="Gorecki P."/>
            <person name="Heitman J."/>
            <person name="Hesse C."/>
            <person name="Hori C."/>
            <person name="Igarashi K."/>
            <person name="Jurgens J.A."/>
            <person name="Kallen N."/>
            <person name="Kersten P."/>
            <person name="Kohler A."/>
            <person name="Kuees U."/>
            <person name="Kumar T.K.A."/>
            <person name="Kuo A."/>
            <person name="LaButti K."/>
            <person name="Larrondo L.F."/>
            <person name="Lindquist E."/>
            <person name="Ling A."/>
            <person name="Lombard V."/>
            <person name="Lucas S."/>
            <person name="Lundell T."/>
            <person name="Martin R."/>
            <person name="McLaughlin D.J."/>
            <person name="Morgenstern I."/>
            <person name="Morin E."/>
            <person name="Murat C."/>
            <person name="Nagy L.G."/>
            <person name="Nolan M."/>
            <person name="Ohm R.A."/>
            <person name="Patyshakuliyeva A."/>
            <person name="Rokas A."/>
            <person name="Ruiz-Duenas F.J."/>
            <person name="Sabat G."/>
            <person name="Salamov A."/>
            <person name="Samejima M."/>
            <person name="Schmutz J."/>
            <person name="Slot J.C."/>
            <person name="St John F."/>
            <person name="Stenlid J."/>
            <person name="Sun H."/>
            <person name="Sun S."/>
            <person name="Syed K."/>
            <person name="Tsang A."/>
            <person name="Wiebenga A."/>
            <person name="Young D."/>
            <person name="Pisabarro A."/>
            <person name="Eastwood D.C."/>
            <person name="Martin F."/>
            <person name="Cullen D."/>
            <person name="Grigoriev I.V."/>
            <person name="Hibbett D.S."/>
        </authorList>
    </citation>
    <scope>NUCLEOTIDE SEQUENCE [LARGE SCALE GENOMIC DNA]</scope>
    <source>
        <strain evidence="3 4">DJM-731 SS1</strain>
    </source>
</reference>
<evidence type="ECO:0000313" key="3">
    <source>
        <dbReference type="EMBL" id="EJT97121.1"/>
    </source>
</evidence>
<feature type="signal peptide" evidence="2">
    <location>
        <begin position="1"/>
        <end position="20"/>
    </location>
</feature>
<accession>M5FV05</accession>
<dbReference type="EMBL" id="JH795878">
    <property type="protein sequence ID" value="EJT97121.1"/>
    <property type="molecule type" value="Genomic_DNA"/>
</dbReference>
<evidence type="ECO:0000313" key="4">
    <source>
        <dbReference type="Proteomes" id="UP000030653"/>
    </source>
</evidence>
<sequence>MHLCKLAALLAAGVIVTVSAIPIHNVVPALSLRDLEPADRNELSARWLDPDLDARTLRFLRDIRKCSFKLRQKVKYNGPPTTYKKQKKPSTTGQEEEEGQVGVIVKVPDPGSDIYKVSFRQMERDKRGIGHAQYRQDYIKCTDLRSA</sequence>
<dbReference type="AlphaFoldDB" id="M5FV05"/>
<feature type="region of interest" description="Disordered" evidence="1">
    <location>
        <begin position="76"/>
        <end position="102"/>
    </location>
</feature>
<dbReference type="RefSeq" id="XP_040624019.1">
    <property type="nucleotide sequence ID" value="XM_040769347.1"/>
</dbReference>
<dbReference type="HOGENOM" id="CLU_1896150_0_0_1"/>
<feature type="chain" id="PRO_5004067292" evidence="2">
    <location>
        <begin position="21"/>
        <end position="147"/>
    </location>
</feature>
<organism evidence="3 4">
    <name type="scientific">Dacryopinax primogenitus (strain DJM 731)</name>
    <name type="common">Brown rot fungus</name>
    <dbReference type="NCBI Taxonomy" id="1858805"/>
    <lineage>
        <taxon>Eukaryota</taxon>
        <taxon>Fungi</taxon>
        <taxon>Dikarya</taxon>
        <taxon>Basidiomycota</taxon>
        <taxon>Agaricomycotina</taxon>
        <taxon>Dacrymycetes</taxon>
        <taxon>Dacrymycetales</taxon>
        <taxon>Dacrymycetaceae</taxon>
        <taxon>Dacryopinax</taxon>
    </lineage>
</organism>
<dbReference type="GeneID" id="63684409"/>
<gene>
    <name evidence="3" type="ORF">DACRYDRAFT_112081</name>
</gene>
<proteinExistence type="predicted"/>
<protein>
    <submittedName>
        <fullName evidence="3">Uncharacterized protein</fullName>
    </submittedName>
</protein>